<reference evidence="4 5" key="1">
    <citation type="journal article" date="2015" name="BMC Genomics">
        <title>The genome of the truffle-parasite Tolypocladium ophioglossoides and the evolution of antifungal peptaibiotics.</title>
        <authorList>
            <person name="Quandt C.A."/>
            <person name="Bushley K.E."/>
            <person name="Spatafora J.W."/>
        </authorList>
    </citation>
    <scope>NUCLEOTIDE SEQUENCE [LARGE SCALE GENOMIC DNA]</scope>
    <source>
        <strain evidence="4 5">CBS 100239</strain>
    </source>
</reference>
<evidence type="ECO:0000259" key="3">
    <source>
        <dbReference type="Pfam" id="PF18972"/>
    </source>
</evidence>
<dbReference type="InterPro" id="IPR044059">
    <property type="entry name" value="Csn1/TTC4_wheel"/>
</dbReference>
<dbReference type="AlphaFoldDB" id="A0A0L0NGR9"/>
<dbReference type="GO" id="GO:0005829">
    <property type="term" value="C:cytosol"/>
    <property type="evidence" value="ECO:0007669"/>
    <property type="project" value="TreeGrafter"/>
</dbReference>
<dbReference type="Pfam" id="PF18972">
    <property type="entry name" value="Wheel"/>
    <property type="match status" value="1"/>
</dbReference>
<evidence type="ECO:0000256" key="2">
    <source>
        <dbReference type="ARBA" id="ARBA00022803"/>
    </source>
</evidence>
<dbReference type="GO" id="GO:0051879">
    <property type="term" value="F:Hsp90 protein binding"/>
    <property type="evidence" value="ECO:0007669"/>
    <property type="project" value="InterPro"/>
</dbReference>
<evidence type="ECO:0000313" key="5">
    <source>
        <dbReference type="Proteomes" id="UP000036947"/>
    </source>
</evidence>
<organism evidence="4 5">
    <name type="scientific">Tolypocladium ophioglossoides (strain CBS 100239)</name>
    <name type="common">Snaketongue truffleclub</name>
    <name type="synonym">Elaphocordyceps ophioglossoides</name>
    <dbReference type="NCBI Taxonomy" id="1163406"/>
    <lineage>
        <taxon>Eukaryota</taxon>
        <taxon>Fungi</taxon>
        <taxon>Dikarya</taxon>
        <taxon>Ascomycota</taxon>
        <taxon>Pezizomycotina</taxon>
        <taxon>Sordariomycetes</taxon>
        <taxon>Hypocreomycetidae</taxon>
        <taxon>Hypocreales</taxon>
        <taxon>Ophiocordycipitaceae</taxon>
        <taxon>Tolypocladium</taxon>
    </lineage>
</organism>
<keyword evidence="1" id="KW-0677">Repeat</keyword>
<dbReference type="GO" id="GO:0005634">
    <property type="term" value="C:nucleus"/>
    <property type="evidence" value="ECO:0007669"/>
    <property type="project" value="TreeGrafter"/>
</dbReference>
<dbReference type="CDD" id="cd21381">
    <property type="entry name" value="CTWD_TTC4"/>
    <property type="match status" value="1"/>
</dbReference>
<dbReference type="GO" id="GO:0006457">
    <property type="term" value="P:protein folding"/>
    <property type="evidence" value="ECO:0007669"/>
    <property type="project" value="TreeGrafter"/>
</dbReference>
<dbReference type="STRING" id="1163406.A0A0L0NGR9"/>
<evidence type="ECO:0000313" key="4">
    <source>
        <dbReference type="EMBL" id="KND93332.1"/>
    </source>
</evidence>
<dbReference type="PANTHER" id="PTHR46035">
    <property type="entry name" value="TETRATRICOPEPTIDE REPEAT PROTEIN 4"/>
    <property type="match status" value="1"/>
</dbReference>
<dbReference type="GO" id="GO:0030544">
    <property type="term" value="F:Hsp70 protein binding"/>
    <property type="evidence" value="ECO:0007669"/>
    <property type="project" value="TreeGrafter"/>
</dbReference>
<protein>
    <submittedName>
        <fullName evidence="4">Hsp70/Hsp90 co-chaperone cns1</fullName>
    </submittedName>
</protein>
<proteinExistence type="predicted"/>
<accession>A0A0L0NGR9</accession>
<dbReference type="PANTHER" id="PTHR46035:SF1">
    <property type="entry name" value="TETRATRICOPEPTIDE REPEAT PROTEIN 4"/>
    <property type="match status" value="1"/>
</dbReference>
<sequence length="136" mass="14888">PPDLEGARLALVPDADDARSTLAFPALLLYPLRLESDLIRAFNETQTLGDHLAYVLPPPWDRERAYTAAGVSCYVETRGGGVLRMGKRVPLLKVLGSGRVDVVDDMVRIFVVPTARADEWVAEFKAQKAAERGAAR</sequence>
<evidence type="ECO:0000256" key="1">
    <source>
        <dbReference type="ARBA" id="ARBA00022737"/>
    </source>
</evidence>
<feature type="domain" description="Cns1/TTC4 wheel" evidence="3">
    <location>
        <begin position="14"/>
        <end position="124"/>
    </location>
</feature>
<keyword evidence="2" id="KW-0802">TPR repeat</keyword>
<dbReference type="Proteomes" id="UP000036947">
    <property type="component" value="Unassembled WGS sequence"/>
</dbReference>
<name>A0A0L0NGR9_TOLOC</name>
<feature type="non-terminal residue" evidence="4">
    <location>
        <position position="1"/>
    </location>
</feature>
<keyword evidence="5" id="KW-1185">Reference proteome</keyword>
<gene>
    <name evidence="4" type="ORF">TOPH_02318</name>
</gene>
<comment type="caution">
    <text evidence="4">The sequence shown here is derived from an EMBL/GenBank/DDBJ whole genome shotgun (WGS) entry which is preliminary data.</text>
</comment>
<dbReference type="OrthoDB" id="420195at2759"/>
<dbReference type="EMBL" id="LFRF01000004">
    <property type="protein sequence ID" value="KND93332.1"/>
    <property type="molecule type" value="Genomic_DNA"/>
</dbReference>